<dbReference type="InterPro" id="IPR007375">
    <property type="entry name" value="SoxG"/>
</dbReference>
<protein>
    <submittedName>
        <fullName evidence="1">Sarcosine oxidase subunit gamma family protein</fullName>
    </submittedName>
</protein>
<dbReference type="Gene3D" id="3.30.1360.120">
    <property type="entry name" value="Probable tRNA modification gtpase trme, domain 1"/>
    <property type="match status" value="1"/>
</dbReference>
<sequence length="205" mass="22105">MVEDFLRQSPLSHLGLATHARAEIAADDGVALAERPFRTVITLRGPGGEGAFASAVEQASGLKLPQEVGAITGEAEGRQLLCLGPDEWWLCDGNSDAESLLVALEDELAGQFASAVDTSDNWFALEISGPQATDLLAKACPLDLHPRSFPAGRCARSLLSKAPMTLQKLDESPRFRIHVRRSFADYAWRWLSDAGREYGVSVLSA</sequence>
<dbReference type="Proteomes" id="UP001215503">
    <property type="component" value="Unassembled WGS sequence"/>
</dbReference>
<proteinExistence type="predicted"/>
<evidence type="ECO:0000313" key="1">
    <source>
        <dbReference type="EMBL" id="MDF2095466.1"/>
    </source>
</evidence>
<organism evidence="1 2">
    <name type="scientific">Aquibaculum arenosum</name>
    <dbReference type="NCBI Taxonomy" id="3032591"/>
    <lineage>
        <taxon>Bacteria</taxon>
        <taxon>Pseudomonadati</taxon>
        <taxon>Pseudomonadota</taxon>
        <taxon>Alphaproteobacteria</taxon>
        <taxon>Rhodospirillales</taxon>
        <taxon>Rhodovibrionaceae</taxon>
        <taxon>Aquibaculum</taxon>
    </lineage>
</organism>
<dbReference type="Gene3D" id="3.30.70.1520">
    <property type="entry name" value="Heterotetrameric sarcosine oxidase"/>
    <property type="match status" value="1"/>
</dbReference>
<gene>
    <name evidence="1" type="ORF">P2G67_05715</name>
</gene>
<comment type="caution">
    <text evidence="1">The sequence shown here is derived from an EMBL/GenBank/DDBJ whole genome shotgun (WGS) entry which is preliminary data.</text>
</comment>
<name>A0ABT5YKI8_9PROT</name>
<dbReference type="Pfam" id="PF04268">
    <property type="entry name" value="SoxG"/>
    <property type="match status" value="1"/>
</dbReference>
<dbReference type="EMBL" id="JARHUD010000003">
    <property type="protein sequence ID" value="MDF2095466.1"/>
    <property type="molecule type" value="Genomic_DNA"/>
</dbReference>
<dbReference type="SUPFAM" id="SSF103025">
    <property type="entry name" value="Folate-binding domain"/>
    <property type="match status" value="1"/>
</dbReference>
<dbReference type="InterPro" id="IPR027266">
    <property type="entry name" value="TrmE/GcvT-like"/>
</dbReference>
<evidence type="ECO:0000313" key="2">
    <source>
        <dbReference type="Proteomes" id="UP001215503"/>
    </source>
</evidence>
<dbReference type="RefSeq" id="WP_275820921.1">
    <property type="nucleotide sequence ID" value="NZ_JARHUD010000003.1"/>
</dbReference>
<reference evidence="1 2" key="1">
    <citation type="submission" date="2023-03" db="EMBL/GenBank/DDBJ databases">
        <title>Fodinicurvata sp. CAU 1616 isolated from sea sendiment.</title>
        <authorList>
            <person name="Kim W."/>
        </authorList>
    </citation>
    <scope>NUCLEOTIDE SEQUENCE [LARGE SCALE GENOMIC DNA]</scope>
    <source>
        <strain evidence="1 2">CAU 1616</strain>
    </source>
</reference>
<accession>A0ABT5YKI8</accession>
<keyword evidence="2" id="KW-1185">Reference proteome</keyword>